<protein>
    <recommendedName>
        <fullName evidence="6">Epidermal retinol dehydrogenase 2</fullName>
    </recommendedName>
</protein>
<dbReference type="Gene3D" id="3.40.50.720">
    <property type="entry name" value="NAD(P)-binding Rossmann-like Domain"/>
    <property type="match status" value="1"/>
</dbReference>
<evidence type="ECO:0000313" key="5">
    <source>
        <dbReference type="Proteomes" id="UP001159427"/>
    </source>
</evidence>
<keyword evidence="5" id="KW-1185">Reference proteome</keyword>
<dbReference type="PRINTS" id="PR00080">
    <property type="entry name" value="SDRFAMILY"/>
</dbReference>
<dbReference type="PRINTS" id="PR00081">
    <property type="entry name" value="GDHRDH"/>
</dbReference>
<evidence type="ECO:0000256" key="3">
    <source>
        <dbReference type="RuleBase" id="RU000363"/>
    </source>
</evidence>
<evidence type="ECO:0000256" key="1">
    <source>
        <dbReference type="ARBA" id="ARBA00006484"/>
    </source>
</evidence>
<dbReference type="PANTHER" id="PTHR24322">
    <property type="entry name" value="PKSB"/>
    <property type="match status" value="1"/>
</dbReference>
<organism evidence="4 5">
    <name type="scientific">Porites evermanni</name>
    <dbReference type="NCBI Taxonomy" id="104178"/>
    <lineage>
        <taxon>Eukaryota</taxon>
        <taxon>Metazoa</taxon>
        <taxon>Cnidaria</taxon>
        <taxon>Anthozoa</taxon>
        <taxon>Hexacorallia</taxon>
        <taxon>Scleractinia</taxon>
        <taxon>Fungiina</taxon>
        <taxon>Poritidae</taxon>
        <taxon>Porites</taxon>
    </lineage>
</organism>
<comment type="caution">
    <text evidence="4">The sequence shown here is derived from an EMBL/GenBank/DDBJ whole genome shotgun (WGS) entry which is preliminary data.</text>
</comment>
<evidence type="ECO:0008006" key="6">
    <source>
        <dbReference type="Google" id="ProtNLM"/>
    </source>
</evidence>
<dbReference type="PANTHER" id="PTHR24322:SF736">
    <property type="entry name" value="RETINOL DEHYDROGENASE 10"/>
    <property type="match status" value="1"/>
</dbReference>
<sequence>MASLILETLSVIGIVIWQILKSFVRIFFPPPRKDINGEIVFLTGAGSGLGRLMAVKFAKLGATVVCADINQAANDETVKEIQDLGFKACGYKCDCSSREDIYRVADLVKKEVGDVTMLINNAGIVSGKKFLDTEDWMIQKTMEVNTMAHFWTTKAFLPSMIEKNHGHVVTIASSAGFFGVSGLCDYCASKFAAVGIDESLFMELGALKKDGVHTTVVCPYFINTGMFDGVKTRFPLLLPILEPDWATDQMVDAVLRNKALLFLPRILSLVLWLKSTVPTSTYHTLAEFFGTNACMDEFKGRAKKMK</sequence>
<accession>A0ABN8SWS8</accession>
<dbReference type="SUPFAM" id="SSF51735">
    <property type="entry name" value="NAD(P)-binding Rossmann-fold domains"/>
    <property type="match status" value="1"/>
</dbReference>
<gene>
    <name evidence="4" type="ORF">PEVE_00030007</name>
</gene>
<evidence type="ECO:0000313" key="4">
    <source>
        <dbReference type="EMBL" id="CAH3195321.1"/>
    </source>
</evidence>
<name>A0ABN8SWS8_9CNID</name>
<dbReference type="InterPro" id="IPR036291">
    <property type="entry name" value="NAD(P)-bd_dom_sf"/>
</dbReference>
<dbReference type="EMBL" id="CALNXI010004220">
    <property type="protein sequence ID" value="CAH3195321.1"/>
    <property type="molecule type" value="Genomic_DNA"/>
</dbReference>
<dbReference type="CDD" id="cd05339">
    <property type="entry name" value="17beta-HSDXI-like_SDR_c"/>
    <property type="match status" value="1"/>
</dbReference>
<reference evidence="4 5" key="1">
    <citation type="submission" date="2022-05" db="EMBL/GenBank/DDBJ databases">
        <authorList>
            <consortium name="Genoscope - CEA"/>
            <person name="William W."/>
        </authorList>
    </citation>
    <scope>NUCLEOTIDE SEQUENCE [LARGE SCALE GENOMIC DNA]</scope>
</reference>
<proteinExistence type="inferred from homology"/>
<dbReference type="InterPro" id="IPR002347">
    <property type="entry name" value="SDR_fam"/>
</dbReference>
<comment type="similarity">
    <text evidence="1 3">Belongs to the short-chain dehydrogenases/reductases (SDR) family.</text>
</comment>
<dbReference type="Pfam" id="PF00106">
    <property type="entry name" value="adh_short"/>
    <property type="match status" value="1"/>
</dbReference>
<keyword evidence="2" id="KW-0560">Oxidoreductase</keyword>
<dbReference type="Proteomes" id="UP001159427">
    <property type="component" value="Unassembled WGS sequence"/>
</dbReference>
<evidence type="ECO:0000256" key="2">
    <source>
        <dbReference type="ARBA" id="ARBA00023002"/>
    </source>
</evidence>